<dbReference type="Proteomes" id="UP000256838">
    <property type="component" value="Unassembled WGS sequence"/>
</dbReference>
<comment type="caution">
    <text evidence="1">The sequence shown here is derived from an EMBL/GenBank/DDBJ whole genome shotgun (WGS) entry which is preliminary data.</text>
</comment>
<accession>A0A3D8JU95</accession>
<dbReference type="EMBL" id="QRGA01000016">
    <property type="protein sequence ID" value="RDU96154.1"/>
    <property type="molecule type" value="Genomic_DNA"/>
</dbReference>
<evidence type="ECO:0000313" key="1">
    <source>
        <dbReference type="EMBL" id="RDU96154.1"/>
    </source>
</evidence>
<proteinExistence type="predicted"/>
<keyword evidence="2" id="KW-1185">Reference proteome</keyword>
<protein>
    <submittedName>
        <fullName evidence="1">Uncharacterized protein</fullName>
    </submittedName>
</protein>
<reference evidence="1 2" key="1">
    <citation type="submission" date="2018-08" db="EMBL/GenBank/DDBJ databases">
        <title>Paraburkholderia sp. DHOM06 isolated from forest soil.</title>
        <authorList>
            <person name="Gao Z.-H."/>
            <person name="Qiu L.-H."/>
        </authorList>
    </citation>
    <scope>NUCLEOTIDE SEQUENCE [LARGE SCALE GENOMIC DNA]</scope>
    <source>
        <strain evidence="1 2">DHOM06</strain>
    </source>
</reference>
<dbReference type="OrthoDB" id="9103058at2"/>
<evidence type="ECO:0000313" key="2">
    <source>
        <dbReference type="Proteomes" id="UP000256838"/>
    </source>
</evidence>
<gene>
    <name evidence="1" type="ORF">DWV00_26095</name>
</gene>
<dbReference type="AlphaFoldDB" id="A0A3D8JU95"/>
<sequence>MRIESGTYGANCGARVGNVTRDMTEHCNALDTCRYPVASPADYRAPHACQANLVAKWNCGAGEFHRAEVSVAGKSGGTLVLTCVPSTGPGR</sequence>
<name>A0A3D8JU95_9BURK</name>
<organism evidence="1 2">
    <name type="scientific">Trinickia dinghuensis</name>
    <dbReference type="NCBI Taxonomy" id="2291023"/>
    <lineage>
        <taxon>Bacteria</taxon>
        <taxon>Pseudomonadati</taxon>
        <taxon>Pseudomonadota</taxon>
        <taxon>Betaproteobacteria</taxon>
        <taxon>Burkholderiales</taxon>
        <taxon>Burkholderiaceae</taxon>
        <taxon>Trinickia</taxon>
    </lineage>
</organism>